<dbReference type="EMBL" id="RKLR01000019">
    <property type="protein sequence ID" value="MBX0325753.1"/>
    <property type="molecule type" value="Genomic_DNA"/>
</dbReference>
<reference evidence="1 2" key="1">
    <citation type="submission" date="2021-06" db="EMBL/GenBank/DDBJ databases">
        <title>Halomicroarcula sp. a new haloarchaeum isolated from saline soil.</title>
        <authorList>
            <person name="Duran-Viseras A."/>
            <person name="Sanchez-Porro C."/>
            <person name="Ventosa A."/>
        </authorList>
    </citation>
    <scope>NUCLEOTIDE SEQUENCE [LARGE SCALE GENOMIC DNA]</scope>
    <source>
        <strain evidence="1 2">F13</strain>
    </source>
</reference>
<organism evidence="1 2">
    <name type="scientific">Haloarcula rubra</name>
    <dbReference type="NCBI Taxonomy" id="2487747"/>
    <lineage>
        <taxon>Archaea</taxon>
        <taxon>Methanobacteriati</taxon>
        <taxon>Methanobacteriota</taxon>
        <taxon>Stenosarchaea group</taxon>
        <taxon>Halobacteria</taxon>
        <taxon>Halobacteriales</taxon>
        <taxon>Haloarculaceae</taxon>
        <taxon>Haloarcula</taxon>
    </lineage>
</organism>
<gene>
    <name evidence="1" type="ORF">EGH21_22305</name>
</gene>
<dbReference type="AlphaFoldDB" id="A0AAW4PZW0"/>
<protein>
    <submittedName>
        <fullName evidence="1">Uncharacterized protein</fullName>
    </submittedName>
</protein>
<evidence type="ECO:0000313" key="2">
    <source>
        <dbReference type="Proteomes" id="UP001430377"/>
    </source>
</evidence>
<accession>A0AAW4PZW0</accession>
<comment type="caution">
    <text evidence="1">The sequence shown here is derived from an EMBL/GenBank/DDBJ whole genome shotgun (WGS) entry which is preliminary data.</text>
</comment>
<keyword evidence="2" id="KW-1185">Reference proteome</keyword>
<dbReference type="Proteomes" id="UP001430377">
    <property type="component" value="Unassembled WGS sequence"/>
</dbReference>
<evidence type="ECO:0000313" key="1">
    <source>
        <dbReference type="EMBL" id="MBX0325753.1"/>
    </source>
</evidence>
<proteinExistence type="predicted"/>
<name>A0AAW4PZW0_9EURY</name>
<sequence length="130" mass="14949">MSESVSLDRSGVQILRKHLDLWAELADSPDDTWRDLDVPDHGNDVFRSLQQYTSIISRERVEDDAGEPYHVFQYTEAAWVYIEDALENRETYCPCEHGGVQNRGDHYVCSYEGCDDTFDREQIDIGGEGQ</sequence>
<dbReference type="RefSeq" id="WP_220620614.1">
    <property type="nucleotide sequence ID" value="NZ_RKLR01000019.1"/>
</dbReference>